<comment type="similarity">
    <text evidence="1">Belongs to the sulfatase family.</text>
</comment>
<dbReference type="Pfam" id="PF00884">
    <property type="entry name" value="Sulfatase"/>
    <property type="match status" value="1"/>
</dbReference>
<organism evidence="4 5">
    <name type="scientific">Bdellovibrio reynosensis</name>
    <dbReference type="NCBI Taxonomy" id="2835041"/>
    <lineage>
        <taxon>Bacteria</taxon>
        <taxon>Pseudomonadati</taxon>
        <taxon>Bdellovibrionota</taxon>
        <taxon>Bdellovibrionia</taxon>
        <taxon>Bdellovibrionales</taxon>
        <taxon>Pseudobdellovibrionaceae</taxon>
        <taxon>Bdellovibrio</taxon>
    </lineage>
</organism>
<dbReference type="PANTHER" id="PTHR42693">
    <property type="entry name" value="ARYLSULFATASE FAMILY MEMBER"/>
    <property type="match status" value="1"/>
</dbReference>
<feature type="domain" description="Sulfatase N-terminal" evidence="3">
    <location>
        <begin position="28"/>
        <end position="141"/>
    </location>
</feature>
<name>A0ABY4C8M5_9BACT</name>
<dbReference type="SUPFAM" id="SSF53649">
    <property type="entry name" value="Alkaline phosphatase-like"/>
    <property type="match status" value="1"/>
</dbReference>
<evidence type="ECO:0000313" key="5">
    <source>
        <dbReference type="Proteomes" id="UP000830116"/>
    </source>
</evidence>
<dbReference type="EMBL" id="CP093442">
    <property type="protein sequence ID" value="UOE99980.1"/>
    <property type="molecule type" value="Genomic_DNA"/>
</dbReference>
<dbReference type="InterPro" id="IPR000917">
    <property type="entry name" value="Sulfatase_N"/>
</dbReference>
<sequence>MRNIIFILILTLMSLVQLSCKTNDKNSILVIAVDELTITDVNCSQDEQAKSGFKILCDESVRFTHAFTPSVLSSPALASLLTGLYPHQHKVRHNGGPGLGAEFELVSELALKQDYRTSFFSGGAPIFRRSGLNQGFELFEDNVLPNFKSLFRPFKKNTEEFIQWLNSDVDGDAFLSILYVPDLLFTTTETVTDLGETRNLSFESQRDELDESLADLFTQLKQMNRWDSTTIILAGLNGHTSSPRYKELSPINLHGENTQIALFIKPSQAKKRDQAIHWKVDQNVSLVDVGRTLFELLGETIVDTPGSSFPVHSLSGVLKTPNANWSEDRPLLLESGWPLWRRAGPLRSAAIASHVLYINDEKPLLYNTLVDRFEVNPLPLLQESVLPTTEKLQSLLQKNQLPPSANLEAEWLGKFSLSFSRWMRPDQEAALLKDLKNLSRNFPRSLDLLNWTAQIALNQKDWDTLRSLGNKHRIYTWSYVGEKNQGAKPSKGFDPCFNLLTIPALEAEQLKSCNDPLFLEYVDWLRSEDRGLNKEVQRKKFERSFRNYMLDQQIQKANIAAVMIWDTARENVLAPSRTELALHLPEYTKLRNQVYKSLQSDEN</sequence>
<keyword evidence="5" id="KW-1185">Reference proteome</keyword>
<dbReference type="Proteomes" id="UP000830116">
    <property type="component" value="Chromosome"/>
</dbReference>
<dbReference type="InterPro" id="IPR050738">
    <property type="entry name" value="Sulfatase"/>
</dbReference>
<proteinExistence type="inferred from homology"/>
<feature type="chain" id="PRO_5046879341" evidence="2">
    <location>
        <begin position="19"/>
        <end position="603"/>
    </location>
</feature>
<evidence type="ECO:0000259" key="3">
    <source>
        <dbReference type="Pfam" id="PF00884"/>
    </source>
</evidence>
<gene>
    <name evidence="4" type="ORF">MNR06_09740</name>
</gene>
<dbReference type="RefSeq" id="WP_243535505.1">
    <property type="nucleotide sequence ID" value="NZ_CP093442.1"/>
</dbReference>
<dbReference type="PANTHER" id="PTHR42693:SF33">
    <property type="entry name" value="ARYLSULFATASE"/>
    <property type="match status" value="1"/>
</dbReference>
<evidence type="ECO:0000256" key="2">
    <source>
        <dbReference type="SAM" id="SignalP"/>
    </source>
</evidence>
<evidence type="ECO:0000256" key="1">
    <source>
        <dbReference type="ARBA" id="ARBA00008779"/>
    </source>
</evidence>
<dbReference type="Gene3D" id="3.40.720.10">
    <property type="entry name" value="Alkaline Phosphatase, subunit A"/>
    <property type="match status" value="2"/>
</dbReference>
<keyword evidence="2" id="KW-0732">Signal</keyword>
<feature type="signal peptide" evidence="2">
    <location>
        <begin position="1"/>
        <end position="18"/>
    </location>
</feature>
<protein>
    <submittedName>
        <fullName evidence="4">Sulfatase-like hydrolase/transferase</fullName>
    </submittedName>
</protein>
<reference evidence="4" key="1">
    <citation type="submission" date="2022-03" db="EMBL/GenBank/DDBJ databases">
        <title>Genome Identification and Characterization of new species Bdellovibrio reynosense LBG001 sp. nov. from a Mexico soil sample.</title>
        <authorList>
            <person name="Camilli A."/>
            <person name="Ajao Y."/>
            <person name="Guo X."/>
        </authorList>
    </citation>
    <scope>NUCLEOTIDE SEQUENCE</scope>
    <source>
        <strain evidence="4">LBG001</strain>
    </source>
</reference>
<dbReference type="InterPro" id="IPR017850">
    <property type="entry name" value="Alkaline_phosphatase_core_sf"/>
</dbReference>
<evidence type="ECO:0000313" key="4">
    <source>
        <dbReference type="EMBL" id="UOE99980.1"/>
    </source>
</evidence>
<accession>A0ABY4C8M5</accession>